<dbReference type="SUPFAM" id="SSF53098">
    <property type="entry name" value="Ribonuclease H-like"/>
    <property type="match status" value="1"/>
</dbReference>
<dbReference type="GO" id="GO:0005829">
    <property type="term" value="C:cytosol"/>
    <property type="evidence" value="ECO:0007669"/>
    <property type="project" value="TreeGrafter"/>
</dbReference>
<accession>A0A4U8QC98</accession>
<keyword evidence="1" id="KW-0378">Hydrolase</keyword>
<dbReference type="STRING" id="180332.GCA_000797495_04231"/>
<evidence type="ECO:0000313" key="4">
    <source>
        <dbReference type="Proteomes" id="UP000306509"/>
    </source>
</evidence>
<proteinExistence type="predicted"/>
<dbReference type="Proteomes" id="UP000306509">
    <property type="component" value="Unassembled WGS sequence"/>
</dbReference>
<gene>
    <name evidence="3" type="primary">polC_1</name>
    <name evidence="3" type="ORF">DSM106044_00960</name>
</gene>
<dbReference type="InterPro" id="IPR013520">
    <property type="entry name" value="Ribonucl_H"/>
</dbReference>
<sequence length="237" mass="26837">MSENYVALDLETTGLNPNRDRILEIGAVKVIGGEVTDTYETFVDCQMRIPEKITALTGIDDSMMKGAECTETAVRTLVDFCEGLPLLGHNVIFDYSFIKRQAVNYKLSFEKKGIDTLKIARQCLDDVPSKSLTSLCCHFGIGQERHHRALDDAISSSELYKLLAGEYARAIPRAFVPQELIFQVKKQNPITNSQKVYLIDLVKYHKIELDVTIESMTRNDASRLIDKIILEYGRIKR</sequence>
<dbReference type="PANTHER" id="PTHR30231:SF41">
    <property type="entry name" value="DNA POLYMERASE III SUBUNIT EPSILON"/>
    <property type="match status" value="1"/>
</dbReference>
<keyword evidence="1" id="KW-0540">Nuclease</keyword>
<dbReference type="EMBL" id="QGQD01000022">
    <property type="protein sequence ID" value="TLD02154.1"/>
    <property type="molecule type" value="Genomic_DNA"/>
</dbReference>
<dbReference type="RefSeq" id="WP_027293275.1">
    <property type="nucleotide sequence ID" value="NZ_CABMJZ010000133.1"/>
</dbReference>
<dbReference type="InterPro" id="IPR006054">
    <property type="entry name" value="DnaQ"/>
</dbReference>
<comment type="caution">
    <text evidence="3">The sequence shown here is derived from an EMBL/GenBank/DDBJ whole genome shotgun (WGS) entry which is preliminary data.</text>
</comment>
<dbReference type="EC" id="2.7.7.7" evidence="3"/>
<name>A0A4U8QC98_9FIRM</name>
<dbReference type="NCBIfam" id="TIGR00573">
    <property type="entry name" value="dnaq"/>
    <property type="match status" value="1"/>
</dbReference>
<dbReference type="FunFam" id="3.30.420.10:FF:000045">
    <property type="entry name" value="3'-5' exonuclease DinG"/>
    <property type="match status" value="1"/>
</dbReference>
<dbReference type="Pfam" id="PF00929">
    <property type="entry name" value="RNase_T"/>
    <property type="match status" value="1"/>
</dbReference>
<dbReference type="SMART" id="SM00479">
    <property type="entry name" value="EXOIII"/>
    <property type="match status" value="1"/>
</dbReference>
<keyword evidence="3" id="KW-0548">Nucleotidyltransferase</keyword>
<dbReference type="OrthoDB" id="9776650at2"/>
<dbReference type="AlphaFoldDB" id="A0A4U8QC98"/>
<evidence type="ECO:0000259" key="2">
    <source>
        <dbReference type="SMART" id="SM00479"/>
    </source>
</evidence>
<dbReference type="GO" id="GO:0003887">
    <property type="term" value="F:DNA-directed DNA polymerase activity"/>
    <property type="evidence" value="ECO:0007669"/>
    <property type="project" value="UniProtKB-EC"/>
</dbReference>
<dbReference type="CDD" id="cd06127">
    <property type="entry name" value="DEDDh"/>
    <property type="match status" value="1"/>
</dbReference>
<dbReference type="PANTHER" id="PTHR30231">
    <property type="entry name" value="DNA POLYMERASE III SUBUNIT EPSILON"/>
    <property type="match status" value="1"/>
</dbReference>
<dbReference type="InterPro" id="IPR036397">
    <property type="entry name" value="RNaseH_sf"/>
</dbReference>
<protein>
    <submittedName>
        <fullName evidence="3">DNA polymerase III PolC-type</fullName>
        <ecNumber evidence="3">2.7.7.7</ecNumber>
    </submittedName>
</protein>
<keyword evidence="3" id="KW-0808">Transferase</keyword>
<evidence type="ECO:0000256" key="1">
    <source>
        <dbReference type="ARBA" id="ARBA00022839"/>
    </source>
</evidence>
<dbReference type="InterPro" id="IPR012337">
    <property type="entry name" value="RNaseH-like_sf"/>
</dbReference>
<dbReference type="GO" id="GO:0008408">
    <property type="term" value="F:3'-5' exonuclease activity"/>
    <property type="evidence" value="ECO:0007669"/>
    <property type="project" value="TreeGrafter"/>
</dbReference>
<feature type="domain" description="Exonuclease" evidence="2">
    <location>
        <begin position="4"/>
        <end position="169"/>
    </location>
</feature>
<dbReference type="Gene3D" id="3.30.420.10">
    <property type="entry name" value="Ribonuclease H-like superfamily/Ribonuclease H"/>
    <property type="match status" value="1"/>
</dbReference>
<organism evidence="3 4">
    <name type="scientific">Robinsoniella peoriensis</name>
    <dbReference type="NCBI Taxonomy" id="180332"/>
    <lineage>
        <taxon>Bacteria</taxon>
        <taxon>Bacillati</taxon>
        <taxon>Bacillota</taxon>
        <taxon>Clostridia</taxon>
        <taxon>Lachnospirales</taxon>
        <taxon>Lachnospiraceae</taxon>
        <taxon>Robinsoniella</taxon>
    </lineage>
</organism>
<reference evidence="3 4" key="1">
    <citation type="journal article" date="2019" name="Anaerobe">
        <title>Detection of Robinsoniella peoriensis in multiple bone samples of a trauma patient.</title>
        <authorList>
            <person name="Schrottner P."/>
            <person name="Hartwich K."/>
            <person name="Bunk B."/>
            <person name="Schober I."/>
            <person name="Helbig S."/>
            <person name="Rudolph W.W."/>
            <person name="Gunzer F."/>
        </authorList>
    </citation>
    <scope>NUCLEOTIDE SEQUENCE [LARGE SCALE GENOMIC DNA]</scope>
    <source>
        <strain evidence="3 4">DSM 106044</strain>
    </source>
</reference>
<dbReference type="GO" id="GO:0003677">
    <property type="term" value="F:DNA binding"/>
    <property type="evidence" value="ECO:0007669"/>
    <property type="project" value="InterPro"/>
</dbReference>
<dbReference type="GO" id="GO:0045004">
    <property type="term" value="P:DNA replication proofreading"/>
    <property type="evidence" value="ECO:0007669"/>
    <property type="project" value="TreeGrafter"/>
</dbReference>
<keyword evidence="1" id="KW-0269">Exonuclease</keyword>
<keyword evidence="4" id="KW-1185">Reference proteome</keyword>
<evidence type="ECO:0000313" key="3">
    <source>
        <dbReference type="EMBL" id="TLD02154.1"/>
    </source>
</evidence>